<dbReference type="AlphaFoldDB" id="A0A8S1QGN6"/>
<name>A0A8S1QGN6_9CILI</name>
<sequence>MQVSVLITSSIASQHIGLILENRFMGTEKGYIYKDDQQSSSTKFQYIEGDGQKCGKTKDRREMTINLTQIFCSQMQRNQESLVKKDFFLSIERFPDSCQVDDKKCCFILWLLKMLKSYCKQNLQSQSPLEIKDKGALDRN</sequence>
<dbReference type="EMBL" id="CAJJDN010000105">
    <property type="protein sequence ID" value="CAD8114201.1"/>
    <property type="molecule type" value="Genomic_DNA"/>
</dbReference>
<comment type="caution">
    <text evidence="1">The sequence shown here is derived from an EMBL/GenBank/DDBJ whole genome shotgun (WGS) entry which is preliminary data.</text>
</comment>
<accession>A0A8S1QGN6</accession>
<organism evidence="1 2">
    <name type="scientific">Paramecium sonneborni</name>
    <dbReference type="NCBI Taxonomy" id="65129"/>
    <lineage>
        <taxon>Eukaryota</taxon>
        <taxon>Sar</taxon>
        <taxon>Alveolata</taxon>
        <taxon>Ciliophora</taxon>
        <taxon>Intramacronucleata</taxon>
        <taxon>Oligohymenophorea</taxon>
        <taxon>Peniculida</taxon>
        <taxon>Parameciidae</taxon>
        <taxon>Paramecium</taxon>
    </lineage>
</organism>
<evidence type="ECO:0000313" key="2">
    <source>
        <dbReference type="Proteomes" id="UP000692954"/>
    </source>
</evidence>
<reference evidence="1" key="1">
    <citation type="submission" date="2021-01" db="EMBL/GenBank/DDBJ databases">
        <authorList>
            <consortium name="Genoscope - CEA"/>
            <person name="William W."/>
        </authorList>
    </citation>
    <scope>NUCLEOTIDE SEQUENCE</scope>
</reference>
<evidence type="ECO:0000313" key="1">
    <source>
        <dbReference type="EMBL" id="CAD8114201.1"/>
    </source>
</evidence>
<proteinExistence type="predicted"/>
<keyword evidence="2" id="KW-1185">Reference proteome</keyword>
<gene>
    <name evidence="1" type="ORF">PSON_ATCC_30995.1.T1050076</name>
</gene>
<dbReference type="Proteomes" id="UP000692954">
    <property type="component" value="Unassembled WGS sequence"/>
</dbReference>
<protein>
    <submittedName>
        <fullName evidence="1">Uncharacterized protein</fullName>
    </submittedName>
</protein>